<name>A0A4C2E8A0_9SACH</name>
<evidence type="ECO:0000256" key="1">
    <source>
        <dbReference type="ARBA" id="ARBA00004477"/>
    </source>
</evidence>
<comment type="function">
    <text evidence="12 13">Mannosyltransferase involved in glycosylphosphatidylinositol-anchor biosynthesis. Transfers the first alpha-1,4-mannose to GlcN-acyl-PI during GPI precursor assembly. Required for cell wall integrity.</text>
</comment>
<dbReference type="EMBL" id="BIMX01000005">
    <property type="protein sequence ID" value="GCE98592.1"/>
    <property type="molecule type" value="Genomic_DNA"/>
</dbReference>
<dbReference type="GO" id="GO:0005789">
    <property type="term" value="C:endoplasmic reticulum membrane"/>
    <property type="evidence" value="ECO:0007669"/>
    <property type="project" value="UniProtKB-SubCell"/>
</dbReference>
<evidence type="ECO:0000256" key="12">
    <source>
        <dbReference type="ARBA" id="ARBA00025399"/>
    </source>
</evidence>
<keyword evidence="7 13" id="KW-0808">Transferase</keyword>
<feature type="transmembrane region" description="Helical" evidence="13">
    <location>
        <begin position="322"/>
        <end position="342"/>
    </location>
</feature>
<feature type="transmembrane region" description="Helical" evidence="13">
    <location>
        <begin position="191"/>
        <end position="213"/>
    </location>
</feature>
<dbReference type="AlphaFoldDB" id="A0A4C2E8A0"/>
<keyword evidence="10 13" id="KW-1133">Transmembrane helix</keyword>
<evidence type="ECO:0000256" key="5">
    <source>
        <dbReference type="ARBA" id="ARBA00022502"/>
    </source>
</evidence>
<dbReference type="EC" id="2.4.1.-" evidence="13"/>
<evidence type="ECO:0000256" key="4">
    <source>
        <dbReference type="ARBA" id="ARBA00013797"/>
    </source>
</evidence>
<keyword evidence="5 13" id="KW-0337">GPI-anchor biosynthesis</keyword>
<evidence type="ECO:0000256" key="9">
    <source>
        <dbReference type="ARBA" id="ARBA00022824"/>
    </source>
</evidence>
<accession>A0A4C2E8A0</accession>
<evidence type="ECO:0000256" key="6">
    <source>
        <dbReference type="ARBA" id="ARBA00022676"/>
    </source>
</evidence>
<comment type="pathway">
    <text evidence="2 13">Glycolipid biosynthesis; glycosylphosphatidylinositol-anchor biosynthesis.</text>
</comment>
<feature type="transmembrane region" description="Helical" evidence="13">
    <location>
        <begin position="253"/>
        <end position="272"/>
    </location>
</feature>
<protein>
    <recommendedName>
        <fullName evidence="4 13">GPI mannosyltransferase 1</fullName>
        <ecNumber evidence="13">2.4.1.-</ecNumber>
    </recommendedName>
    <alternativeName>
        <fullName evidence="13">GPI mannosyltransferase I</fullName>
    </alternativeName>
</protein>
<evidence type="ECO:0000256" key="3">
    <source>
        <dbReference type="ARBA" id="ARBA00011071"/>
    </source>
</evidence>
<dbReference type="Proteomes" id="UP000301737">
    <property type="component" value="Unassembled WGS sequence"/>
</dbReference>
<sequence length="396" mass="46165">MGFEDAWLIVSSLLLRIGFFTFGIYQDTHMQVKYTDIDYYVFHDAAGYVFNHNSPFLRDTYRYTPLLSWLLVPNHYLGWIYYGKLLFVVFDLITGIIIMKQLAKKSKANWLASVWLLNPMVITISTRGNAESVLGFMVMLTLYWLQKGQLIPAGLIYGISIHFKLYPVIYGLPISIYIFNHYKGHKWFHKLALFGAPTLISLLSCSIWMYQIYGQEFLENAYLYHLYRTDHRHNFSIWNLLLYFDSARPEKSVLSKIAFIPQLVITASISILQWWNPQFENLPCVLFVQTFAFVTFNKVCTSQYFIWYLIFLPLYISRSNIPPLKCVTMLAIWGATQGLWLLQGYRLEFLGQEAFFPDLLAASGAFFLGNVWILGQLIEDIKSTEHPKIDKIKKEA</sequence>
<feature type="transmembrane region" description="Helical" evidence="13">
    <location>
        <begin position="6"/>
        <end position="25"/>
    </location>
</feature>
<dbReference type="Pfam" id="PF05007">
    <property type="entry name" value="Mannosyl_trans"/>
    <property type="match status" value="1"/>
</dbReference>
<feature type="transmembrane region" description="Helical" evidence="13">
    <location>
        <begin position="150"/>
        <end position="179"/>
    </location>
</feature>
<comment type="subcellular location">
    <subcellularLocation>
        <location evidence="1 13">Endoplasmic reticulum membrane</location>
        <topology evidence="1 13">Multi-pass membrane protein</topology>
    </subcellularLocation>
</comment>
<proteinExistence type="inferred from homology"/>
<keyword evidence="6 13" id="KW-0328">Glycosyltransferase</keyword>
<keyword evidence="8 13" id="KW-0812">Transmembrane</keyword>
<evidence type="ECO:0000256" key="13">
    <source>
        <dbReference type="RuleBase" id="RU365064"/>
    </source>
</evidence>
<evidence type="ECO:0000256" key="10">
    <source>
        <dbReference type="ARBA" id="ARBA00022989"/>
    </source>
</evidence>
<comment type="caution">
    <text evidence="14">The sequence shown here is derived from an EMBL/GenBank/DDBJ whole genome shotgun (WGS) entry which is preliminary data.</text>
</comment>
<keyword evidence="9 13" id="KW-0256">Endoplasmic reticulum</keyword>
<evidence type="ECO:0000256" key="2">
    <source>
        <dbReference type="ARBA" id="ARBA00004687"/>
    </source>
</evidence>
<evidence type="ECO:0000256" key="8">
    <source>
        <dbReference type="ARBA" id="ARBA00022692"/>
    </source>
</evidence>
<feature type="transmembrane region" description="Helical" evidence="13">
    <location>
        <begin position="76"/>
        <end position="98"/>
    </location>
</feature>
<evidence type="ECO:0000313" key="15">
    <source>
        <dbReference type="Proteomes" id="UP000301737"/>
    </source>
</evidence>
<reference evidence="14 15" key="1">
    <citation type="submission" date="2019-01" db="EMBL/GenBank/DDBJ databases">
        <title>Draft Genome Sequencing of Zygosaccharomyces mellis Ca-7.</title>
        <authorList>
            <person name="Shiwa Y."/>
            <person name="Kanesaki Y."/>
            <person name="Ishige T."/>
            <person name="Mura K."/>
            <person name="Hori T."/>
            <person name="Tamura T."/>
        </authorList>
    </citation>
    <scope>NUCLEOTIDE SEQUENCE [LARGE SCALE GENOMIC DNA]</scope>
    <source>
        <strain evidence="14 15">Ca-7</strain>
    </source>
</reference>
<evidence type="ECO:0000313" key="14">
    <source>
        <dbReference type="EMBL" id="GCE98592.1"/>
    </source>
</evidence>
<dbReference type="GO" id="GO:0006506">
    <property type="term" value="P:GPI anchor biosynthetic process"/>
    <property type="evidence" value="ECO:0007669"/>
    <property type="project" value="UniProtKB-UniPathway"/>
</dbReference>
<comment type="similarity">
    <text evidence="3 13">Belongs to the PIGM family.</text>
</comment>
<gene>
    <name evidence="14" type="primary">GPI14</name>
    <name evidence="14" type="ORF">ZYGM_004534</name>
</gene>
<dbReference type="OrthoDB" id="1741594at2759"/>
<dbReference type="GO" id="GO:0004376">
    <property type="term" value="F:GPI mannosyltransferase activity"/>
    <property type="evidence" value="ECO:0007669"/>
    <property type="project" value="InterPro"/>
</dbReference>
<feature type="transmembrane region" description="Helical" evidence="13">
    <location>
        <begin position="284"/>
        <end position="310"/>
    </location>
</feature>
<dbReference type="UniPathway" id="UPA00196"/>
<evidence type="ECO:0000256" key="11">
    <source>
        <dbReference type="ARBA" id="ARBA00023136"/>
    </source>
</evidence>
<keyword evidence="11 13" id="KW-0472">Membrane</keyword>
<keyword evidence="15" id="KW-1185">Reference proteome</keyword>
<dbReference type="GO" id="GO:1990529">
    <property type="term" value="C:glycosylphosphatidylinositol-mannosyltransferase I complex"/>
    <property type="evidence" value="ECO:0007669"/>
    <property type="project" value="TreeGrafter"/>
</dbReference>
<organism evidence="14 15">
    <name type="scientific">Zygosaccharomyces mellis</name>
    <dbReference type="NCBI Taxonomy" id="42258"/>
    <lineage>
        <taxon>Eukaryota</taxon>
        <taxon>Fungi</taxon>
        <taxon>Dikarya</taxon>
        <taxon>Ascomycota</taxon>
        <taxon>Saccharomycotina</taxon>
        <taxon>Saccharomycetes</taxon>
        <taxon>Saccharomycetales</taxon>
        <taxon>Saccharomycetaceae</taxon>
        <taxon>Zygosaccharomyces</taxon>
    </lineage>
</organism>
<feature type="transmembrane region" description="Helical" evidence="13">
    <location>
        <begin position="354"/>
        <end position="374"/>
    </location>
</feature>
<dbReference type="PANTHER" id="PTHR12886:SF0">
    <property type="entry name" value="GPI MANNOSYLTRANSFERASE 1"/>
    <property type="match status" value="1"/>
</dbReference>
<dbReference type="InterPro" id="IPR007704">
    <property type="entry name" value="PIG-M"/>
</dbReference>
<evidence type="ECO:0000256" key="7">
    <source>
        <dbReference type="ARBA" id="ARBA00022679"/>
    </source>
</evidence>
<dbReference type="GO" id="GO:0051751">
    <property type="term" value="F:alpha-1,4-mannosyltransferase activity"/>
    <property type="evidence" value="ECO:0007669"/>
    <property type="project" value="InterPro"/>
</dbReference>
<dbReference type="PANTHER" id="PTHR12886">
    <property type="entry name" value="PIG-M MANNOSYLTRANSFERASE"/>
    <property type="match status" value="1"/>
</dbReference>